<comment type="caution">
    <text evidence="1">The sequence shown here is derived from an EMBL/GenBank/DDBJ whole genome shotgun (WGS) entry which is preliminary data.</text>
</comment>
<name>A0ACC2LMZ1_PERAE</name>
<evidence type="ECO:0000313" key="1">
    <source>
        <dbReference type="EMBL" id="KAJ8634826.1"/>
    </source>
</evidence>
<dbReference type="EMBL" id="CM056811">
    <property type="protein sequence ID" value="KAJ8634826.1"/>
    <property type="molecule type" value="Genomic_DNA"/>
</dbReference>
<dbReference type="Proteomes" id="UP001234297">
    <property type="component" value="Chromosome 3"/>
</dbReference>
<proteinExistence type="predicted"/>
<evidence type="ECO:0000313" key="2">
    <source>
        <dbReference type="Proteomes" id="UP001234297"/>
    </source>
</evidence>
<reference evidence="1 2" key="1">
    <citation type="journal article" date="2022" name="Hortic Res">
        <title>A haplotype resolved chromosomal level avocado genome allows analysis of novel avocado genes.</title>
        <authorList>
            <person name="Nath O."/>
            <person name="Fletcher S.J."/>
            <person name="Hayward A."/>
            <person name="Shaw L.M."/>
            <person name="Masouleh A.K."/>
            <person name="Furtado A."/>
            <person name="Henry R.J."/>
            <person name="Mitter N."/>
        </authorList>
    </citation>
    <scope>NUCLEOTIDE SEQUENCE [LARGE SCALE GENOMIC DNA]</scope>
    <source>
        <strain evidence="2">cv. Hass</strain>
    </source>
</reference>
<protein>
    <submittedName>
        <fullName evidence="1">Uncharacterized protein</fullName>
    </submittedName>
</protein>
<sequence>MLFLHAGIAVGATVMLNVLIAGENSGASMNPVRTLGPAIAADNYQAIWVYLTAPVLGALCGANCLKLRIKKGHQYGA</sequence>
<organism evidence="1 2">
    <name type="scientific">Persea americana</name>
    <name type="common">Avocado</name>
    <dbReference type="NCBI Taxonomy" id="3435"/>
    <lineage>
        <taxon>Eukaryota</taxon>
        <taxon>Viridiplantae</taxon>
        <taxon>Streptophyta</taxon>
        <taxon>Embryophyta</taxon>
        <taxon>Tracheophyta</taxon>
        <taxon>Spermatophyta</taxon>
        <taxon>Magnoliopsida</taxon>
        <taxon>Magnoliidae</taxon>
        <taxon>Laurales</taxon>
        <taxon>Lauraceae</taxon>
        <taxon>Persea</taxon>
    </lineage>
</organism>
<gene>
    <name evidence="1" type="ORF">MRB53_009093</name>
</gene>
<accession>A0ACC2LMZ1</accession>
<keyword evidence="2" id="KW-1185">Reference proteome</keyword>